<feature type="transmembrane region" description="Helical" evidence="2">
    <location>
        <begin position="53"/>
        <end position="76"/>
    </location>
</feature>
<evidence type="ECO:0000256" key="1">
    <source>
        <dbReference type="SAM" id="MobiDB-lite"/>
    </source>
</evidence>
<keyword evidence="2" id="KW-0812">Transmembrane</keyword>
<dbReference type="EMBL" id="JAXQNO010000018">
    <property type="protein sequence ID" value="KAK4776631.1"/>
    <property type="molecule type" value="Genomic_DNA"/>
</dbReference>
<keyword evidence="4" id="KW-1185">Reference proteome</keyword>
<sequence length="124" mass="13811">MWGISSVLSSVRLYLCILKVLNCSILLFVGIGAVEEEEDEEVEEEAQKDEAEIQVVGILLLALMLVGLWTVMVLVYPGAGNLLMDDWDDTVVDVAQVRFYPIPERSSSDQRSAKHKLKPSQLGF</sequence>
<reference evidence="3 4" key="1">
    <citation type="journal article" date="2023" name="Hortic Res">
        <title>Pangenome of water caltrop reveals structural variations and asymmetric subgenome divergence after allopolyploidization.</title>
        <authorList>
            <person name="Zhang X."/>
            <person name="Chen Y."/>
            <person name="Wang L."/>
            <person name="Yuan Y."/>
            <person name="Fang M."/>
            <person name="Shi L."/>
            <person name="Lu R."/>
            <person name="Comes H.P."/>
            <person name="Ma Y."/>
            <person name="Chen Y."/>
            <person name="Huang G."/>
            <person name="Zhou Y."/>
            <person name="Zheng Z."/>
            <person name="Qiu Y."/>
        </authorList>
    </citation>
    <scope>NUCLEOTIDE SEQUENCE [LARGE SCALE GENOMIC DNA]</scope>
    <source>
        <strain evidence="3">F231</strain>
    </source>
</reference>
<dbReference type="Proteomes" id="UP001346149">
    <property type="component" value="Unassembled WGS sequence"/>
</dbReference>
<feature type="region of interest" description="Disordered" evidence="1">
    <location>
        <begin position="104"/>
        <end position="124"/>
    </location>
</feature>
<feature type="transmembrane region" description="Helical" evidence="2">
    <location>
        <begin position="12"/>
        <end position="33"/>
    </location>
</feature>
<name>A0AAN7L8K9_TRANT</name>
<evidence type="ECO:0000313" key="4">
    <source>
        <dbReference type="Proteomes" id="UP001346149"/>
    </source>
</evidence>
<accession>A0AAN7L8K9</accession>
<evidence type="ECO:0000256" key="2">
    <source>
        <dbReference type="SAM" id="Phobius"/>
    </source>
</evidence>
<organism evidence="3 4">
    <name type="scientific">Trapa natans</name>
    <name type="common">Water chestnut</name>
    <dbReference type="NCBI Taxonomy" id="22666"/>
    <lineage>
        <taxon>Eukaryota</taxon>
        <taxon>Viridiplantae</taxon>
        <taxon>Streptophyta</taxon>
        <taxon>Embryophyta</taxon>
        <taxon>Tracheophyta</taxon>
        <taxon>Spermatophyta</taxon>
        <taxon>Magnoliopsida</taxon>
        <taxon>eudicotyledons</taxon>
        <taxon>Gunneridae</taxon>
        <taxon>Pentapetalae</taxon>
        <taxon>rosids</taxon>
        <taxon>malvids</taxon>
        <taxon>Myrtales</taxon>
        <taxon>Lythraceae</taxon>
        <taxon>Trapa</taxon>
    </lineage>
</organism>
<evidence type="ECO:0000313" key="3">
    <source>
        <dbReference type="EMBL" id="KAK4776631.1"/>
    </source>
</evidence>
<proteinExistence type="predicted"/>
<keyword evidence="2" id="KW-0472">Membrane</keyword>
<protein>
    <submittedName>
        <fullName evidence="3">Uncharacterized protein</fullName>
    </submittedName>
</protein>
<dbReference type="AlphaFoldDB" id="A0AAN7L8K9"/>
<keyword evidence="2" id="KW-1133">Transmembrane helix</keyword>
<gene>
    <name evidence="3" type="ORF">SAY86_005319</name>
</gene>
<comment type="caution">
    <text evidence="3">The sequence shown here is derived from an EMBL/GenBank/DDBJ whole genome shotgun (WGS) entry which is preliminary data.</text>
</comment>